<dbReference type="Gene3D" id="3.20.80.10">
    <property type="entry name" value="Regulatory factor, effector binding domain"/>
    <property type="match status" value="1"/>
</dbReference>
<dbReference type="Gene3D" id="1.10.10.60">
    <property type="entry name" value="Homeodomain-like"/>
    <property type="match status" value="2"/>
</dbReference>
<sequence>MKKRHYEQRFLRALHYLENHYTDSIDLQRIADAANVSPWHWHRLYRDVMGETLHTTVKWMRLHRAAWLISYTDKPVADIARECGYNNAQSFARSFRDAYGLSPQQYRERPPSRYPVRIETRAAVAVAMLAHSGECQRLGDTFYQLESLLRLRGAETSQARAFSIHPAIDPLHAEKHVAASVAPEYAMAPLQAGEIAGGRYAVLRHRGPYADLDSVYDWFVQEWFPAAGQHIASDRPVILEYYDPSPDIPVQQKRVDICIPLSA</sequence>
<dbReference type="RefSeq" id="WP_079542190.1">
    <property type="nucleotide sequence ID" value="NZ_FKLO01000081.1"/>
</dbReference>
<dbReference type="SMART" id="SM00871">
    <property type="entry name" value="AraC_E_bind"/>
    <property type="match status" value="1"/>
</dbReference>
<keyword evidence="3" id="KW-0804">Transcription</keyword>
<dbReference type="PROSITE" id="PS00041">
    <property type="entry name" value="HTH_ARAC_FAMILY_1"/>
    <property type="match status" value="1"/>
</dbReference>
<dbReference type="SUPFAM" id="SSF55136">
    <property type="entry name" value="Probable bacterial effector-binding domain"/>
    <property type="match status" value="1"/>
</dbReference>
<evidence type="ECO:0000313" key="5">
    <source>
        <dbReference type="EMBL" id="SAM71994.1"/>
    </source>
</evidence>
<evidence type="ECO:0000256" key="2">
    <source>
        <dbReference type="ARBA" id="ARBA00023125"/>
    </source>
</evidence>
<evidence type="ECO:0000313" key="6">
    <source>
        <dbReference type="Proteomes" id="UP000190837"/>
    </source>
</evidence>
<dbReference type="GO" id="GO:0003700">
    <property type="term" value="F:DNA-binding transcription factor activity"/>
    <property type="evidence" value="ECO:0007669"/>
    <property type="project" value="InterPro"/>
</dbReference>
<dbReference type="SMART" id="SM00342">
    <property type="entry name" value="HTH_ARAC"/>
    <property type="match status" value="1"/>
</dbReference>
<dbReference type="InterPro" id="IPR029442">
    <property type="entry name" value="GyrI-like"/>
</dbReference>
<feature type="domain" description="HTH araC/xylS-type" evidence="4">
    <location>
        <begin position="11"/>
        <end position="109"/>
    </location>
</feature>
<dbReference type="AlphaFoldDB" id="A0A1C3H776"/>
<dbReference type="PANTHER" id="PTHR40055">
    <property type="entry name" value="TRANSCRIPTIONAL REGULATOR YGIV-RELATED"/>
    <property type="match status" value="1"/>
</dbReference>
<dbReference type="GO" id="GO:0043565">
    <property type="term" value="F:sequence-specific DNA binding"/>
    <property type="evidence" value="ECO:0007669"/>
    <property type="project" value="InterPro"/>
</dbReference>
<protein>
    <submittedName>
        <fullName evidence="5">Transcriptional regulator, AraC family</fullName>
    </submittedName>
</protein>
<dbReference type="Pfam" id="PF06445">
    <property type="entry name" value="GyrI-like"/>
    <property type="match status" value="1"/>
</dbReference>
<proteinExistence type="predicted"/>
<evidence type="ECO:0000256" key="1">
    <source>
        <dbReference type="ARBA" id="ARBA00023015"/>
    </source>
</evidence>
<dbReference type="Proteomes" id="UP000190837">
    <property type="component" value="Unassembled WGS sequence"/>
</dbReference>
<dbReference type="InterPro" id="IPR050908">
    <property type="entry name" value="SmbC-like"/>
</dbReference>
<keyword evidence="2" id="KW-0238">DNA-binding</keyword>
<dbReference type="Pfam" id="PF12833">
    <property type="entry name" value="HTH_18"/>
    <property type="match status" value="1"/>
</dbReference>
<dbReference type="PRINTS" id="PR00032">
    <property type="entry name" value="HTHARAC"/>
</dbReference>
<name>A0A1C3H776_9GAMM</name>
<accession>A0A1C3H776</accession>
<dbReference type="InterPro" id="IPR018060">
    <property type="entry name" value="HTH_AraC"/>
</dbReference>
<dbReference type="PANTHER" id="PTHR40055:SF1">
    <property type="entry name" value="TRANSCRIPTIONAL REGULATOR YGIV-RELATED"/>
    <property type="match status" value="1"/>
</dbReference>
<reference evidence="6" key="1">
    <citation type="submission" date="2016-04" db="EMBL/GenBank/DDBJ databases">
        <authorList>
            <person name="Tagini F."/>
        </authorList>
    </citation>
    <scope>NUCLEOTIDE SEQUENCE [LARGE SCALE GENOMIC DNA]</scope>
    <source>
        <strain evidence="6">CHUV0807</strain>
    </source>
</reference>
<gene>
    <name evidence="5" type="ORF">CHUV0807_2409</name>
</gene>
<dbReference type="InterPro" id="IPR018062">
    <property type="entry name" value="HTH_AraC-typ_CS"/>
</dbReference>
<organism evidence="5 6">
    <name type="scientific">Cardiobacterium hominis</name>
    <dbReference type="NCBI Taxonomy" id="2718"/>
    <lineage>
        <taxon>Bacteria</taxon>
        <taxon>Pseudomonadati</taxon>
        <taxon>Pseudomonadota</taxon>
        <taxon>Gammaproteobacteria</taxon>
        <taxon>Cardiobacteriales</taxon>
        <taxon>Cardiobacteriaceae</taxon>
        <taxon>Cardiobacterium</taxon>
    </lineage>
</organism>
<dbReference type="SUPFAM" id="SSF46689">
    <property type="entry name" value="Homeodomain-like"/>
    <property type="match status" value="2"/>
</dbReference>
<evidence type="ECO:0000259" key="4">
    <source>
        <dbReference type="PROSITE" id="PS01124"/>
    </source>
</evidence>
<keyword evidence="1" id="KW-0805">Transcription regulation</keyword>
<dbReference type="EMBL" id="FKLO01000081">
    <property type="protein sequence ID" value="SAM71994.1"/>
    <property type="molecule type" value="Genomic_DNA"/>
</dbReference>
<evidence type="ECO:0000256" key="3">
    <source>
        <dbReference type="ARBA" id="ARBA00023163"/>
    </source>
</evidence>
<dbReference type="PROSITE" id="PS01124">
    <property type="entry name" value="HTH_ARAC_FAMILY_2"/>
    <property type="match status" value="1"/>
</dbReference>
<dbReference type="InterPro" id="IPR010499">
    <property type="entry name" value="AraC_E-bd"/>
</dbReference>
<dbReference type="InterPro" id="IPR009057">
    <property type="entry name" value="Homeodomain-like_sf"/>
</dbReference>
<dbReference type="InterPro" id="IPR011256">
    <property type="entry name" value="Reg_factor_effector_dom_sf"/>
</dbReference>
<dbReference type="InterPro" id="IPR020449">
    <property type="entry name" value="Tscrpt_reg_AraC-type_HTH"/>
</dbReference>